<dbReference type="InterPro" id="IPR023346">
    <property type="entry name" value="Lysozyme-like_dom_sf"/>
</dbReference>
<dbReference type="GO" id="GO:0016020">
    <property type="term" value="C:membrane"/>
    <property type="evidence" value="ECO:0007669"/>
    <property type="project" value="InterPro"/>
</dbReference>
<dbReference type="Proteomes" id="UP000469440">
    <property type="component" value="Unassembled WGS sequence"/>
</dbReference>
<protein>
    <submittedName>
        <fullName evidence="3">Membrane-bound lytic murein transglycosylase F</fullName>
    </submittedName>
</protein>
<evidence type="ECO:0000259" key="2">
    <source>
        <dbReference type="Pfam" id="PF01464"/>
    </source>
</evidence>
<dbReference type="PANTHER" id="PTHR37423">
    <property type="entry name" value="SOLUBLE LYTIC MUREIN TRANSGLYCOSYLASE-RELATED"/>
    <property type="match status" value="1"/>
</dbReference>
<dbReference type="PANTHER" id="PTHR37423:SF2">
    <property type="entry name" value="MEMBRANE-BOUND LYTIC MUREIN TRANSGLYCOSYLASE C"/>
    <property type="match status" value="1"/>
</dbReference>
<dbReference type="InterPro" id="IPR008258">
    <property type="entry name" value="Transglycosylase_SLT_dom_1"/>
</dbReference>
<dbReference type="GO" id="GO:0000270">
    <property type="term" value="P:peptidoglycan metabolic process"/>
    <property type="evidence" value="ECO:0007669"/>
    <property type="project" value="InterPro"/>
</dbReference>
<name>A0A6N8I4Z7_9FIRM</name>
<organism evidence="3 4">
    <name type="scientific">Caproicibacter fermentans</name>
    <dbReference type="NCBI Taxonomy" id="2576756"/>
    <lineage>
        <taxon>Bacteria</taxon>
        <taxon>Bacillati</taxon>
        <taxon>Bacillota</taxon>
        <taxon>Clostridia</taxon>
        <taxon>Eubacteriales</taxon>
        <taxon>Acutalibacteraceae</taxon>
        <taxon>Caproicibacter</taxon>
    </lineage>
</organism>
<dbReference type="InterPro" id="IPR000189">
    <property type="entry name" value="Transglyc_AS"/>
</dbReference>
<comment type="similarity">
    <text evidence="1">Belongs to the transglycosylase Slt family.</text>
</comment>
<dbReference type="AlphaFoldDB" id="A0A6N8I4Z7"/>
<proteinExistence type="inferred from homology"/>
<feature type="domain" description="Transglycosylase SLT" evidence="2">
    <location>
        <begin position="45"/>
        <end position="152"/>
    </location>
</feature>
<reference evidence="3 4" key="1">
    <citation type="submission" date="2019-09" db="EMBL/GenBank/DDBJ databases">
        <title>Genome sequence of Clostridium sp. EA1.</title>
        <authorList>
            <person name="Poehlein A."/>
            <person name="Bengelsdorf F.R."/>
            <person name="Daniel R."/>
        </authorList>
    </citation>
    <scope>NUCLEOTIDE SEQUENCE [LARGE SCALE GENOMIC DNA]</scope>
    <source>
        <strain evidence="3 4">EA1</strain>
    </source>
</reference>
<accession>A0A6N8I4Z7</accession>
<keyword evidence="4" id="KW-1185">Reference proteome</keyword>
<dbReference type="CDD" id="cd00254">
    <property type="entry name" value="LT-like"/>
    <property type="match status" value="1"/>
</dbReference>
<comment type="caution">
    <text evidence="3">The sequence shown here is derived from an EMBL/GenBank/DDBJ whole genome shotgun (WGS) entry which is preliminary data.</text>
</comment>
<sequence>MKIEAVASAQYQAPQTAKAGAAAGGFAAALKSAVSQSVGQNLDDIFQRAADAYGVPENLLKAVAKAESGFQADAVSSCGAQGIMQLMPSTAKSLGVSDAFDPEQNIMGGAKYLGSLLGKYGDPKLALAAYNAGSGNVEKYGGIPPFRETRNYVEKVLSYAGGDVSVPAAAGESGIAPGGSGTQSVSFTTEDYSRFLQLFAQELLQRSLSLPDGEDEAEQNYFLTQFS</sequence>
<dbReference type="GO" id="GO:0008933">
    <property type="term" value="F:peptidoglycan lytic transglycosylase activity"/>
    <property type="evidence" value="ECO:0007669"/>
    <property type="project" value="InterPro"/>
</dbReference>
<dbReference type="SUPFAM" id="SSF53955">
    <property type="entry name" value="Lysozyme-like"/>
    <property type="match status" value="1"/>
</dbReference>
<evidence type="ECO:0000313" key="3">
    <source>
        <dbReference type="EMBL" id="MVB12583.1"/>
    </source>
</evidence>
<evidence type="ECO:0000256" key="1">
    <source>
        <dbReference type="ARBA" id="ARBA00007734"/>
    </source>
</evidence>
<dbReference type="EMBL" id="VWXL01000100">
    <property type="protein sequence ID" value="MVB12583.1"/>
    <property type="molecule type" value="Genomic_DNA"/>
</dbReference>
<dbReference type="RefSeq" id="WP_083210295.1">
    <property type="nucleotide sequence ID" value="NZ_VWXL01000100.1"/>
</dbReference>
<dbReference type="Pfam" id="PF01464">
    <property type="entry name" value="SLT"/>
    <property type="match status" value="1"/>
</dbReference>
<dbReference type="PROSITE" id="PS00922">
    <property type="entry name" value="TRANSGLYCOSYLASE"/>
    <property type="match status" value="1"/>
</dbReference>
<dbReference type="Gene3D" id="1.10.530.10">
    <property type="match status" value="1"/>
</dbReference>
<gene>
    <name evidence="3" type="primary">mltF_1</name>
    <name evidence="3" type="ORF">CAFE_33240</name>
</gene>
<evidence type="ECO:0000313" key="4">
    <source>
        <dbReference type="Proteomes" id="UP000469440"/>
    </source>
</evidence>